<evidence type="ECO:0000313" key="2">
    <source>
        <dbReference type="EMBL" id="EPB68496.1"/>
    </source>
</evidence>
<keyword evidence="3" id="KW-1185">Reference proteome</keyword>
<reference evidence="2 3" key="1">
    <citation type="submission" date="2013-05" db="EMBL/GenBank/DDBJ databases">
        <title>Draft genome of the parasitic nematode Anyclostoma ceylanicum.</title>
        <authorList>
            <person name="Mitreva M."/>
        </authorList>
    </citation>
    <scope>NUCLEOTIDE SEQUENCE [LARGE SCALE GENOMIC DNA]</scope>
</reference>
<dbReference type="Proteomes" id="UP000054495">
    <property type="component" value="Unassembled WGS sequence"/>
</dbReference>
<dbReference type="AlphaFoldDB" id="A0A0D6LF05"/>
<name>A0A0D6LF05_9BILA</name>
<dbReference type="InterPro" id="IPR057401">
    <property type="entry name" value="Adt-1/2-like_dom"/>
</dbReference>
<feature type="domain" description="Adt-1/2-like" evidence="1">
    <location>
        <begin position="5"/>
        <end position="50"/>
    </location>
</feature>
<organism evidence="2 3">
    <name type="scientific">Ancylostoma ceylanicum</name>
    <dbReference type="NCBI Taxonomy" id="53326"/>
    <lineage>
        <taxon>Eukaryota</taxon>
        <taxon>Metazoa</taxon>
        <taxon>Ecdysozoa</taxon>
        <taxon>Nematoda</taxon>
        <taxon>Chromadorea</taxon>
        <taxon>Rhabditida</taxon>
        <taxon>Rhabditina</taxon>
        <taxon>Rhabditomorpha</taxon>
        <taxon>Strongyloidea</taxon>
        <taxon>Ancylostomatidae</taxon>
        <taxon>Ancylostomatinae</taxon>
        <taxon>Ancylostoma</taxon>
    </lineage>
</organism>
<evidence type="ECO:0000313" key="3">
    <source>
        <dbReference type="Proteomes" id="UP000054495"/>
    </source>
</evidence>
<dbReference type="Gene3D" id="3.40.1620.60">
    <property type="match status" value="1"/>
</dbReference>
<sequence>MKGTDRPCRVWCHLIGSELIRNKGQFPDGTPCGPNQFCISGTCLRLGCDNRAVVASEDDCPNLNSPTGWSQLGRCVANLADQMVVSLGNEVAIFLVHVQTASVKQKNKDPAFHLHRIVTKSVNGEIGVHVVANVEKESKAGRGFV</sequence>
<proteinExistence type="predicted"/>
<protein>
    <recommendedName>
        <fullName evidence="1">Adt-1/2-like domain-containing protein</fullName>
    </recommendedName>
</protein>
<accession>A0A0D6LF05</accession>
<dbReference type="Pfam" id="PF25379">
    <property type="entry name" value="Adt-1"/>
    <property type="match status" value="1"/>
</dbReference>
<dbReference type="EMBL" id="KE125427">
    <property type="protein sequence ID" value="EPB68496.1"/>
    <property type="molecule type" value="Genomic_DNA"/>
</dbReference>
<gene>
    <name evidence="2" type="ORF">ANCCEY_12414</name>
</gene>
<evidence type="ECO:0000259" key="1">
    <source>
        <dbReference type="Pfam" id="PF25379"/>
    </source>
</evidence>